<reference evidence="3" key="1">
    <citation type="submission" date="2019-12" db="EMBL/GenBank/DDBJ databases">
        <authorList>
            <person name="Cremers G."/>
        </authorList>
    </citation>
    <scope>NUCLEOTIDE SEQUENCE</scope>
    <source>
        <strain evidence="3">Mbul1</strain>
    </source>
</reference>
<feature type="region of interest" description="Disordered" evidence="1">
    <location>
        <begin position="26"/>
        <end position="71"/>
    </location>
</feature>
<dbReference type="EMBL" id="LR743504">
    <property type="protein sequence ID" value="CAA2107915.1"/>
    <property type="molecule type" value="Genomic_DNA"/>
</dbReference>
<dbReference type="PROSITE" id="PS51257">
    <property type="entry name" value="PROKAR_LIPOPROTEIN"/>
    <property type="match status" value="1"/>
</dbReference>
<proteinExistence type="predicted"/>
<dbReference type="AlphaFoldDB" id="A0A679JA01"/>
<accession>A0A679JA01</accession>
<evidence type="ECO:0000256" key="2">
    <source>
        <dbReference type="SAM" id="SignalP"/>
    </source>
</evidence>
<feature type="chain" id="PRO_5025579422" description="Lipoprotein" evidence="2">
    <location>
        <begin position="20"/>
        <end position="102"/>
    </location>
</feature>
<keyword evidence="2" id="KW-0732">Signal</keyword>
<organism evidence="3">
    <name type="scientific">Methylobacterium bullatum</name>
    <dbReference type="NCBI Taxonomy" id="570505"/>
    <lineage>
        <taxon>Bacteria</taxon>
        <taxon>Pseudomonadati</taxon>
        <taxon>Pseudomonadota</taxon>
        <taxon>Alphaproteobacteria</taxon>
        <taxon>Hyphomicrobiales</taxon>
        <taxon>Methylobacteriaceae</taxon>
        <taxon>Methylobacterium</taxon>
    </lineage>
</organism>
<evidence type="ECO:0008006" key="4">
    <source>
        <dbReference type="Google" id="ProtNLM"/>
    </source>
</evidence>
<evidence type="ECO:0000313" key="3">
    <source>
        <dbReference type="EMBL" id="CAA2107915.1"/>
    </source>
</evidence>
<gene>
    <name evidence="3" type="ORF">MBUL_04402</name>
</gene>
<sequence>MLFRSRLTLLLVLGCVSLAGSGCGRRGALQAPETRAPVQSSGLGLGSSPVADSTAVADGDDLDPSAISGTPQAINEAPVQTSKGVKRGYTIPKQPFILDPLL</sequence>
<feature type="signal peptide" evidence="2">
    <location>
        <begin position="1"/>
        <end position="19"/>
    </location>
</feature>
<evidence type="ECO:0000256" key="1">
    <source>
        <dbReference type="SAM" id="MobiDB-lite"/>
    </source>
</evidence>
<name>A0A679JA01_9HYPH</name>
<protein>
    <recommendedName>
        <fullName evidence="4">Lipoprotein</fullName>
    </recommendedName>
</protein>